<dbReference type="GO" id="GO:0032787">
    <property type="term" value="P:monocarboxylic acid metabolic process"/>
    <property type="evidence" value="ECO:0007669"/>
    <property type="project" value="UniProtKB-ARBA"/>
</dbReference>
<evidence type="ECO:0000259" key="3">
    <source>
        <dbReference type="SMART" id="SM00822"/>
    </source>
</evidence>
<name>A0A4Z0WHN2_9GAMM</name>
<dbReference type="PRINTS" id="PR00080">
    <property type="entry name" value="SDRFAMILY"/>
</dbReference>
<dbReference type="PRINTS" id="PR00081">
    <property type="entry name" value="GDHRDH"/>
</dbReference>
<dbReference type="PANTHER" id="PTHR42879:SF2">
    <property type="entry name" value="3-OXOACYL-[ACYL-CARRIER-PROTEIN] REDUCTASE FABG"/>
    <property type="match status" value="1"/>
</dbReference>
<dbReference type="InterPro" id="IPR036291">
    <property type="entry name" value="NAD(P)-bd_dom_sf"/>
</dbReference>
<dbReference type="GO" id="GO:0003858">
    <property type="term" value="F:3-hydroxybutyrate dehydrogenase activity"/>
    <property type="evidence" value="ECO:0007669"/>
    <property type="project" value="InterPro"/>
</dbReference>
<dbReference type="Gene3D" id="3.40.50.720">
    <property type="entry name" value="NAD(P)-binding Rossmann-like Domain"/>
    <property type="match status" value="1"/>
</dbReference>
<dbReference type="InterPro" id="IPR020904">
    <property type="entry name" value="Sc_DH/Rdtase_CS"/>
</dbReference>
<dbReference type="SUPFAM" id="SSF51735">
    <property type="entry name" value="NAD(P)-binding Rossmann-fold domains"/>
    <property type="match status" value="1"/>
</dbReference>
<comment type="caution">
    <text evidence="4">The sequence shown here is derived from an EMBL/GenBank/DDBJ whole genome shotgun (WGS) entry which is preliminary data.</text>
</comment>
<dbReference type="EMBL" id="SRMF01000002">
    <property type="protein sequence ID" value="TGG94318.1"/>
    <property type="molecule type" value="Genomic_DNA"/>
</dbReference>
<dbReference type="PROSITE" id="PS00061">
    <property type="entry name" value="ADH_SHORT"/>
    <property type="match status" value="1"/>
</dbReference>
<proteinExistence type="inferred from homology"/>
<sequence>MKGKSVLITGGGSGIGLAIARGFLNEGARVAIVDKKPEALDQAMAALDANGNDCMGLACDVTDEAAFKDAIDQVLDRFNGLDVLINNAGMQHVAAIEDFPADRFRLLLDIMLTAPFLATKYVFPVMKEQRSGRIINMASINGLVGFAGKAGYNSAKHGVIGLTKVAALEGASYGINVNALCPGYVDTPLVRNQLQDLANTRGVELESVLEDVIYPLVPQRRLLDPEEVADYCLFLASNKARGVTGQAVVLDGGYTAQ</sequence>
<dbReference type="OrthoDB" id="5363038at2"/>
<dbReference type="PANTHER" id="PTHR42879">
    <property type="entry name" value="3-OXOACYL-(ACYL-CARRIER-PROTEIN) REDUCTASE"/>
    <property type="match status" value="1"/>
</dbReference>
<protein>
    <submittedName>
        <fullName evidence="4">3-hydroxybutyrate dehydrogenase</fullName>
    </submittedName>
</protein>
<dbReference type="SMART" id="SM00822">
    <property type="entry name" value="PKS_KR"/>
    <property type="match status" value="1"/>
</dbReference>
<dbReference type="InterPro" id="IPR050259">
    <property type="entry name" value="SDR"/>
</dbReference>
<keyword evidence="5" id="KW-1185">Reference proteome</keyword>
<dbReference type="Pfam" id="PF00106">
    <property type="entry name" value="adh_short"/>
    <property type="match status" value="1"/>
</dbReference>
<dbReference type="NCBIfam" id="TIGR01963">
    <property type="entry name" value="PHB_DH"/>
    <property type="match status" value="1"/>
</dbReference>
<evidence type="ECO:0000256" key="2">
    <source>
        <dbReference type="RuleBase" id="RU000363"/>
    </source>
</evidence>
<evidence type="ECO:0000313" key="4">
    <source>
        <dbReference type="EMBL" id="TGG94318.1"/>
    </source>
</evidence>
<gene>
    <name evidence="4" type="ORF">E4656_08270</name>
</gene>
<accession>A0A4Z0WHN2</accession>
<dbReference type="InterPro" id="IPR057326">
    <property type="entry name" value="KR_dom"/>
</dbReference>
<evidence type="ECO:0000313" key="5">
    <source>
        <dbReference type="Proteomes" id="UP000297475"/>
    </source>
</evidence>
<dbReference type="InterPro" id="IPR011294">
    <property type="entry name" value="3-OHbutyrate_DH"/>
</dbReference>
<dbReference type="FunFam" id="3.40.50.720:FF:000084">
    <property type="entry name" value="Short-chain dehydrogenase reductase"/>
    <property type="match status" value="1"/>
</dbReference>
<organism evidence="4 5">
    <name type="scientific">Natronospirillum operosum</name>
    <dbReference type="NCBI Taxonomy" id="2759953"/>
    <lineage>
        <taxon>Bacteria</taxon>
        <taxon>Pseudomonadati</taxon>
        <taxon>Pseudomonadota</taxon>
        <taxon>Gammaproteobacteria</taxon>
        <taxon>Oceanospirillales</taxon>
        <taxon>Natronospirillaceae</taxon>
        <taxon>Natronospirillum</taxon>
    </lineage>
</organism>
<dbReference type="InterPro" id="IPR002347">
    <property type="entry name" value="SDR_fam"/>
</dbReference>
<dbReference type="AlphaFoldDB" id="A0A4Z0WHN2"/>
<feature type="domain" description="Ketoreductase" evidence="3">
    <location>
        <begin position="4"/>
        <end position="183"/>
    </location>
</feature>
<reference evidence="4 5" key="1">
    <citation type="submission" date="2019-04" db="EMBL/GenBank/DDBJ databases">
        <title>Natronospirillum operosus gen. nov., sp. nov., a haloalkaliphilic satellite isolated from decaying biomass of laboratory culture of cyanobacterium Geitlerinema sp. and proposal of Natronospirillaceae fam. nov. and Saccharospirillaceae fam. nov.</title>
        <authorList>
            <person name="Kevbrin V."/>
            <person name="Boltyanskaya Y."/>
            <person name="Koziaeva V."/>
            <person name="Grouzdev D.S."/>
            <person name="Park M."/>
            <person name="Cho J."/>
        </authorList>
    </citation>
    <scope>NUCLEOTIDE SEQUENCE [LARGE SCALE GENOMIC DNA]</scope>
    <source>
        <strain evidence="4 5">G-116</strain>
    </source>
</reference>
<dbReference type="Proteomes" id="UP000297475">
    <property type="component" value="Unassembled WGS sequence"/>
</dbReference>
<dbReference type="NCBIfam" id="NF009093">
    <property type="entry name" value="PRK12429.1"/>
    <property type="match status" value="1"/>
</dbReference>
<evidence type="ECO:0000256" key="1">
    <source>
        <dbReference type="ARBA" id="ARBA00006484"/>
    </source>
</evidence>
<comment type="similarity">
    <text evidence="1 2">Belongs to the short-chain dehydrogenases/reductases (SDR) family.</text>
</comment>